<dbReference type="GO" id="GO:0005975">
    <property type="term" value="P:carbohydrate metabolic process"/>
    <property type="evidence" value="ECO:0007669"/>
    <property type="project" value="InterPro"/>
</dbReference>
<reference evidence="6 7" key="1">
    <citation type="submission" date="2020-08" db="EMBL/GenBank/DDBJ databases">
        <title>Genomic Encyclopedia of Type Strains, Phase IV (KMG-IV): sequencing the most valuable type-strain genomes for metagenomic binning, comparative biology and taxonomic classification.</title>
        <authorList>
            <person name="Goeker M."/>
        </authorList>
    </citation>
    <scope>NUCLEOTIDE SEQUENCE [LARGE SCALE GENOMIC DNA]</scope>
    <source>
        <strain evidence="6 7">YC6886</strain>
    </source>
</reference>
<dbReference type="AlphaFoldDB" id="A0A840V2B3"/>
<feature type="chain" id="PRO_5032347030" description="Glycoside hydrolase" evidence="5">
    <location>
        <begin position="21"/>
        <end position="338"/>
    </location>
</feature>
<dbReference type="RefSeq" id="WP_184018893.1">
    <property type="nucleotide sequence ID" value="NZ_JACHFD010000010.1"/>
</dbReference>
<proteinExistence type="inferred from homology"/>
<dbReference type="PANTHER" id="PTHR42812:SF14">
    <property type="entry name" value="SECRETED PROTEIN"/>
    <property type="match status" value="1"/>
</dbReference>
<evidence type="ECO:0008006" key="8">
    <source>
        <dbReference type="Google" id="ProtNLM"/>
    </source>
</evidence>
<name>A0A840V2B3_9BACT</name>
<dbReference type="InterPro" id="IPR051795">
    <property type="entry name" value="Glycosyl_Hydrlase_43"/>
</dbReference>
<evidence type="ECO:0000256" key="4">
    <source>
        <dbReference type="RuleBase" id="RU361187"/>
    </source>
</evidence>
<comment type="caution">
    <text evidence="6">The sequence shown here is derived from an EMBL/GenBank/DDBJ whole genome shotgun (WGS) entry which is preliminary data.</text>
</comment>
<dbReference type="Proteomes" id="UP000557717">
    <property type="component" value="Unassembled WGS sequence"/>
</dbReference>
<dbReference type="InterPro" id="IPR023296">
    <property type="entry name" value="Glyco_hydro_beta-prop_sf"/>
</dbReference>
<comment type="similarity">
    <text evidence="1 4">Belongs to the glycosyl hydrolase 43 family.</text>
</comment>
<keyword evidence="5" id="KW-0732">Signal</keyword>
<evidence type="ECO:0000256" key="1">
    <source>
        <dbReference type="ARBA" id="ARBA00009865"/>
    </source>
</evidence>
<evidence type="ECO:0000256" key="2">
    <source>
        <dbReference type="ARBA" id="ARBA00022801"/>
    </source>
</evidence>
<evidence type="ECO:0000313" key="7">
    <source>
        <dbReference type="Proteomes" id="UP000557717"/>
    </source>
</evidence>
<dbReference type="PANTHER" id="PTHR42812">
    <property type="entry name" value="BETA-XYLOSIDASE"/>
    <property type="match status" value="1"/>
</dbReference>
<dbReference type="GO" id="GO:0004553">
    <property type="term" value="F:hydrolase activity, hydrolyzing O-glycosyl compounds"/>
    <property type="evidence" value="ECO:0007669"/>
    <property type="project" value="InterPro"/>
</dbReference>
<dbReference type="InterPro" id="IPR006710">
    <property type="entry name" value="Glyco_hydro_43"/>
</dbReference>
<dbReference type="CDD" id="cd08981">
    <property type="entry name" value="GH43_Bt1873-like"/>
    <property type="match status" value="1"/>
</dbReference>
<dbReference type="Gene3D" id="2.115.10.20">
    <property type="entry name" value="Glycosyl hydrolase domain, family 43"/>
    <property type="match status" value="1"/>
</dbReference>
<protein>
    <recommendedName>
        <fullName evidence="8">Glycoside hydrolase</fullName>
    </recommendedName>
</protein>
<evidence type="ECO:0000256" key="5">
    <source>
        <dbReference type="SAM" id="SignalP"/>
    </source>
</evidence>
<sequence length="338" mass="37970">MHGRVFLFLSFLSLGAPLLAEDQVPEVTTARLSEIMMRDACVMPDPSTQTYYLVASAPGAAVRAYTSKDLVEWEGPHIIWETPQEMWGKEVDIRSIWAPEIHAYRGKYYLFLTFDSTVEFGPQWRDWGAGWENWPPQVRRASQVLVADHPLGPFRAFSQEPTLPAERMTLDGTLWEEDGIPYMIYCHEWVQTSNGTVEKVQLTPDLSATVGEPQLLFRGSEAVWNRASPEHGCYVTDGPWIYQADSGALYMPWSSFSATGYTVGVAVSESGRLEGPWVQRPEPLYTADGGHSMLFKRFDGQLMMALHTPNGGPLTRIRLFEIEDTGSTLRVTAPFPAE</sequence>
<dbReference type="Pfam" id="PF04616">
    <property type="entry name" value="Glyco_hydro_43"/>
    <property type="match status" value="1"/>
</dbReference>
<keyword evidence="3 4" id="KW-0326">Glycosidase</keyword>
<organism evidence="6 7">
    <name type="scientific">Haloferula luteola</name>
    <dbReference type="NCBI Taxonomy" id="595692"/>
    <lineage>
        <taxon>Bacteria</taxon>
        <taxon>Pseudomonadati</taxon>
        <taxon>Verrucomicrobiota</taxon>
        <taxon>Verrucomicrobiia</taxon>
        <taxon>Verrucomicrobiales</taxon>
        <taxon>Verrucomicrobiaceae</taxon>
        <taxon>Haloferula</taxon>
    </lineage>
</organism>
<keyword evidence="7" id="KW-1185">Reference proteome</keyword>
<feature type="signal peptide" evidence="5">
    <location>
        <begin position="1"/>
        <end position="20"/>
    </location>
</feature>
<evidence type="ECO:0000313" key="6">
    <source>
        <dbReference type="EMBL" id="MBB5352132.1"/>
    </source>
</evidence>
<gene>
    <name evidence="6" type="ORF">HNR46_002373</name>
</gene>
<dbReference type="EMBL" id="JACHFD010000010">
    <property type="protein sequence ID" value="MBB5352132.1"/>
    <property type="molecule type" value="Genomic_DNA"/>
</dbReference>
<keyword evidence="2 4" id="KW-0378">Hydrolase</keyword>
<accession>A0A840V2B3</accession>
<evidence type="ECO:0000256" key="3">
    <source>
        <dbReference type="ARBA" id="ARBA00023295"/>
    </source>
</evidence>
<dbReference type="SUPFAM" id="SSF75005">
    <property type="entry name" value="Arabinanase/levansucrase/invertase"/>
    <property type="match status" value="1"/>
</dbReference>